<evidence type="ECO:0000313" key="9">
    <source>
        <dbReference type="Proteomes" id="UP000177027"/>
    </source>
</evidence>
<evidence type="ECO:0000256" key="4">
    <source>
        <dbReference type="ARBA" id="ARBA00023157"/>
    </source>
</evidence>
<evidence type="ECO:0000259" key="7">
    <source>
        <dbReference type="PROSITE" id="PS51352"/>
    </source>
</evidence>
<dbReference type="PANTHER" id="PTHR13887:SF14">
    <property type="entry name" value="DISULFIDE BOND FORMATION PROTEIN D"/>
    <property type="match status" value="1"/>
</dbReference>
<keyword evidence="5" id="KW-0676">Redox-active center</keyword>
<feature type="transmembrane region" description="Helical" evidence="6">
    <location>
        <begin position="7"/>
        <end position="29"/>
    </location>
</feature>
<keyword evidence="2" id="KW-0732">Signal</keyword>
<evidence type="ECO:0000256" key="2">
    <source>
        <dbReference type="ARBA" id="ARBA00022729"/>
    </source>
</evidence>
<evidence type="ECO:0000256" key="1">
    <source>
        <dbReference type="ARBA" id="ARBA00005791"/>
    </source>
</evidence>
<evidence type="ECO:0000313" key="8">
    <source>
        <dbReference type="EMBL" id="OGK29237.1"/>
    </source>
</evidence>
<keyword evidence="3" id="KW-0560">Oxidoreductase</keyword>
<feature type="domain" description="Thioredoxin" evidence="7">
    <location>
        <begin position="35"/>
        <end position="214"/>
    </location>
</feature>
<dbReference type="InterPro" id="IPR013766">
    <property type="entry name" value="Thioredoxin_domain"/>
</dbReference>
<sequence>MTDTTKKILYGAGIFIVIVVFLWGAWALVGSGGNTSSKPVVIPIDQTDHITGNPKSNITFVEFSDFQCPACKAYVFLAKQLNEKYKSKVRFVYKHFPLPIHNVSQPAALAAIAASKQGKFWEMHDLLFDKQEKWSVESDPKKFFVNYAKQLKLDIKQFEKDMESKESKTKMENDLTLGNQIGVNATPSFYINGKKIQAPQTLDEFSKIIDRELKTTQ</sequence>
<dbReference type="Gene3D" id="3.40.30.10">
    <property type="entry name" value="Glutaredoxin"/>
    <property type="match status" value="1"/>
</dbReference>
<dbReference type="Pfam" id="PF13462">
    <property type="entry name" value="Thioredoxin_4"/>
    <property type="match status" value="1"/>
</dbReference>
<evidence type="ECO:0000256" key="6">
    <source>
        <dbReference type="SAM" id="Phobius"/>
    </source>
</evidence>
<dbReference type="EMBL" id="MFZS01000010">
    <property type="protein sequence ID" value="OGK29237.1"/>
    <property type="molecule type" value="Genomic_DNA"/>
</dbReference>
<comment type="similarity">
    <text evidence="1">Belongs to the thioredoxin family. DsbA subfamily.</text>
</comment>
<comment type="caution">
    <text evidence="8">The sequence shown here is derived from an EMBL/GenBank/DDBJ whole genome shotgun (WGS) entry which is preliminary data.</text>
</comment>
<keyword evidence="4" id="KW-1015">Disulfide bond</keyword>
<organism evidence="8 9">
    <name type="scientific">Candidatus Roizmanbacteria bacterium RIFCSPHIGHO2_02_FULL_40_9</name>
    <dbReference type="NCBI Taxonomy" id="1802042"/>
    <lineage>
        <taxon>Bacteria</taxon>
        <taxon>Candidatus Roizmaniibacteriota</taxon>
    </lineage>
</organism>
<dbReference type="SUPFAM" id="SSF52833">
    <property type="entry name" value="Thioredoxin-like"/>
    <property type="match status" value="1"/>
</dbReference>
<evidence type="ECO:0000256" key="5">
    <source>
        <dbReference type="ARBA" id="ARBA00023284"/>
    </source>
</evidence>
<dbReference type="PROSITE" id="PS51352">
    <property type="entry name" value="THIOREDOXIN_2"/>
    <property type="match status" value="1"/>
</dbReference>
<dbReference type="InterPro" id="IPR012336">
    <property type="entry name" value="Thioredoxin-like_fold"/>
</dbReference>
<protein>
    <recommendedName>
        <fullName evidence="7">Thioredoxin domain-containing protein</fullName>
    </recommendedName>
</protein>
<keyword evidence="6" id="KW-1133">Transmembrane helix</keyword>
<gene>
    <name evidence="8" type="ORF">A3D06_00375</name>
</gene>
<dbReference type="GO" id="GO:0016491">
    <property type="term" value="F:oxidoreductase activity"/>
    <property type="evidence" value="ECO:0007669"/>
    <property type="project" value="UniProtKB-KW"/>
</dbReference>
<keyword evidence="6" id="KW-0812">Transmembrane</keyword>
<reference evidence="8 9" key="1">
    <citation type="journal article" date="2016" name="Nat. Commun.">
        <title>Thousands of microbial genomes shed light on interconnected biogeochemical processes in an aquifer system.</title>
        <authorList>
            <person name="Anantharaman K."/>
            <person name="Brown C.T."/>
            <person name="Hug L.A."/>
            <person name="Sharon I."/>
            <person name="Castelle C.J."/>
            <person name="Probst A.J."/>
            <person name="Thomas B.C."/>
            <person name="Singh A."/>
            <person name="Wilkins M.J."/>
            <person name="Karaoz U."/>
            <person name="Brodie E.L."/>
            <person name="Williams K.H."/>
            <person name="Hubbard S.S."/>
            <person name="Banfield J.F."/>
        </authorList>
    </citation>
    <scope>NUCLEOTIDE SEQUENCE [LARGE SCALE GENOMIC DNA]</scope>
</reference>
<name>A0A1F7HD76_9BACT</name>
<dbReference type="InterPro" id="IPR036249">
    <property type="entry name" value="Thioredoxin-like_sf"/>
</dbReference>
<dbReference type="AlphaFoldDB" id="A0A1F7HD76"/>
<keyword evidence="6" id="KW-0472">Membrane</keyword>
<dbReference type="Proteomes" id="UP000177027">
    <property type="component" value="Unassembled WGS sequence"/>
</dbReference>
<proteinExistence type="inferred from homology"/>
<accession>A0A1F7HD76</accession>
<evidence type="ECO:0000256" key="3">
    <source>
        <dbReference type="ARBA" id="ARBA00023002"/>
    </source>
</evidence>
<dbReference type="PANTHER" id="PTHR13887">
    <property type="entry name" value="GLUTATHIONE S-TRANSFERASE KAPPA"/>
    <property type="match status" value="1"/>
</dbReference>